<reference evidence="1" key="1">
    <citation type="submission" date="2025-08" db="UniProtKB">
        <authorList>
            <consortium name="Ensembl"/>
        </authorList>
    </citation>
    <scope>IDENTIFICATION</scope>
</reference>
<name>A0A669PQB0_PHACC</name>
<dbReference type="AlphaFoldDB" id="A0A669PQB0"/>
<evidence type="ECO:0000313" key="1">
    <source>
        <dbReference type="Ensembl" id="ENSPCLP00000010419.1"/>
    </source>
</evidence>
<keyword evidence="2" id="KW-1185">Reference proteome</keyword>
<reference evidence="1" key="2">
    <citation type="submission" date="2025-09" db="UniProtKB">
        <authorList>
            <consortium name="Ensembl"/>
        </authorList>
    </citation>
    <scope>IDENTIFICATION</scope>
</reference>
<evidence type="ECO:0000313" key="2">
    <source>
        <dbReference type="Proteomes" id="UP000472261"/>
    </source>
</evidence>
<dbReference type="Proteomes" id="UP000472261">
    <property type="component" value="Unplaced"/>
</dbReference>
<accession>A0A669PQB0</accession>
<organism evidence="1 2">
    <name type="scientific">Phasianus colchicus</name>
    <name type="common">Common pheasant</name>
    <dbReference type="NCBI Taxonomy" id="9054"/>
    <lineage>
        <taxon>Eukaryota</taxon>
        <taxon>Metazoa</taxon>
        <taxon>Chordata</taxon>
        <taxon>Craniata</taxon>
        <taxon>Vertebrata</taxon>
        <taxon>Euteleostomi</taxon>
        <taxon>Archelosauria</taxon>
        <taxon>Archosauria</taxon>
        <taxon>Dinosauria</taxon>
        <taxon>Saurischia</taxon>
        <taxon>Theropoda</taxon>
        <taxon>Coelurosauria</taxon>
        <taxon>Aves</taxon>
        <taxon>Neognathae</taxon>
        <taxon>Galloanserae</taxon>
        <taxon>Galliformes</taxon>
        <taxon>Phasianidae</taxon>
        <taxon>Phasianinae</taxon>
        <taxon>Phasianus</taxon>
    </lineage>
</organism>
<proteinExistence type="predicted"/>
<dbReference type="Ensembl" id="ENSPCLT00000014010.1">
    <property type="protein sequence ID" value="ENSPCLP00000010419.1"/>
    <property type="gene ID" value="ENSPCLG00000008582.1"/>
</dbReference>
<protein>
    <submittedName>
        <fullName evidence="1">Uncharacterized protein</fullName>
    </submittedName>
</protein>
<sequence length="143" mass="16297">DKFSEHEMDGRNNYTEISFLLTRIPPLTTTVIRKSAPHLHLSPINITWGNWCCSYMLAFPDSTKSTDERAVRKSTAILCSQDEGSSAQTCTYQYAATNCWRMGNQLSRKYTLTANVAKVGLTLIRRVTYVRCRQVKLTLKINL</sequence>